<evidence type="ECO:0000313" key="1">
    <source>
        <dbReference type="EMBL" id="GHO82708.1"/>
    </source>
</evidence>
<organism evidence="1 2">
    <name type="scientific">Dictyobacter formicarum</name>
    <dbReference type="NCBI Taxonomy" id="2778368"/>
    <lineage>
        <taxon>Bacteria</taxon>
        <taxon>Bacillati</taxon>
        <taxon>Chloroflexota</taxon>
        <taxon>Ktedonobacteria</taxon>
        <taxon>Ktedonobacterales</taxon>
        <taxon>Dictyobacteraceae</taxon>
        <taxon>Dictyobacter</taxon>
    </lineage>
</organism>
<evidence type="ECO:0000313" key="2">
    <source>
        <dbReference type="Proteomes" id="UP000635565"/>
    </source>
</evidence>
<comment type="caution">
    <text evidence="1">The sequence shown here is derived from an EMBL/GenBank/DDBJ whole genome shotgun (WGS) entry which is preliminary data.</text>
</comment>
<reference evidence="1 2" key="1">
    <citation type="journal article" date="2021" name="Int. J. Syst. Evol. Microbiol.">
        <title>Reticulibacter mediterranei gen. nov., sp. nov., within the new family Reticulibacteraceae fam. nov., and Ktedonospora formicarum gen. nov., sp. nov., Ktedonobacter robiniae sp. nov., Dictyobacter formicarum sp. nov. and Dictyobacter arantiisoli sp. nov., belonging to the class Ktedonobacteria.</title>
        <authorList>
            <person name="Yabe S."/>
            <person name="Zheng Y."/>
            <person name="Wang C.M."/>
            <person name="Sakai Y."/>
            <person name="Abe K."/>
            <person name="Yokota A."/>
            <person name="Donadio S."/>
            <person name="Cavaletti L."/>
            <person name="Monciardini P."/>
        </authorList>
    </citation>
    <scope>NUCLEOTIDE SEQUENCE [LARGE SCALE GENOMIC DNA]</scope>
    <source>
        <strain evidence="1 2">SOSP1-9</strain>
    </source>
</reference>
<keyword evidence="2" id="KW-1185">Reference proteome</keyword>
<dbReference type="Proteomes" id="UP000635565">
    <property type="component" value="Unassembled WGS sequence"/>
</dbReference>
<name>A0ABQ3VA84_9CHLR</name>
<protein>
    <submittedName>
        <fullName evidence="1">Uncharacterized protein</fullName>
    </submittedName>
</protein>
<proteinExistence type="predicted"/>
<sequence>MKPEVALDAVENVIDMSKKEVWEVVLNLLVEFPQRHFQLFFQPLVFLL</sequence>
<accession>A0ABQ3VA84</accession>
<gene>
    <name evidence="1" type="ORF">KSZ_07140</name>
</gene>
<dbReference type="EMBL" id="BNJJ01000002">
    <property type="protein sequence ID" value="GHO82708.1"/>
    <property type="molecule type" value="Genomic_DNA"/>
</dbReference>